<dbReference type="InterPro" id="IPR004843">
    <property type="entry name" value="Calcineurin-like_PHP"/>
</dbReference>
<dbReference type="SUPFAM" id="SSF56300">
    <property type="entry name" value="Metallo-dependent phosphatases"/>
    <property type="match status" value="1"/>
</dbReference>
<dbReference type="CDD" id="cd00838">
    <property type="entry name" value="MPP_superfamily"/>
    <property type="match status" value="1"/>
</dbReference>
<accession>A0A1F5H9B2</accession>
<gene>
    <name evidence="2" type="ORF">A2W45_03925</name>
</gene>
<comment type="caution">
    <text evidence="2">The sequence shown here is derived from an EMBL/GenBank/DDBJ whole genome shotgun (WGS) entry which is preliminary data.</text>
</comment>
<dbReference type="PANTHER" id="PTHR43143">
    <property type="entry name" value="METALLOPHOSPHOESTERASE, CALCINEURIN SUPERFAMILY"/>
    <property type="match status" value="1"/>
</dbReference>
<evidence type="ECO:0000313" key="2">
    <source>
        <dbReference type="EMBL" id="OGE00747.1"/>
    </source>
</evidence>
<name>A0A1F5H9B2_9BACT</name>
<dbReference type="Pfam" id="PF00149">
    <property type="entry name" value="Metallophos"/>
    <property type="match status" value="1"/>
</dbReference>
<reference evidence="2 3" key="1">
    <citation type="journal article" date="2016" name="Nat. Commun.">
        <title>Thousands of microbial genomes shed light on interconnected biogeochemical processes in an aquifer system.</title>
        <authorList>
            <person name="Anantharaman K."/>
            <person name="Brown C.T."/>
            <person name="Hug L.A."/>
            <person name="Sharon I."/>
            <person name="Castelle C.J."/>
            <person name="Probst A.J."/>
            <person name="Thomas B.C."/>
            <person name="Singh A."/>
            <person name="Wilkins M.J."/>
            <person name="Karaoz U."/>
            <person name="Brodie E.L."/>
            <person name="Williams K.H."/>
            <person name="Hubbard S.S."/>
            <person name="Banfield J.F."/>
        </authorList>
    </citation>
    <scope>NUCLEOTIDE SEQUENCE [LARGE SCALE GENOMIC DNA]</scope>
</reference>
<dbReference type="AlphaFoldDB" id="A0A1F5H9B2"/>
<dbReference type="Gene3D" id="3.60.21.10">
    <property type="match status" value="1"/>
</dbReference>
<proteinExistence type="predicted"/>
<dbReference type="GO" id="GO:0016787">
    <property type="term" value="F:hydrolase activity"/>
    <property type="evidence" value="ECO:0007669"/>
    <property type="project" value="InterPro"/>
</dbReference>
<feature type="domain" description="Calcineurin-like phosphoesterase" evidence="1">
    <location>
        <begin position="47"/>
        <end position="227"/>
    </location>
</feature>
<evidence type="ECO:0000313" key="3">
    <source>
        <dbReference type="Proteomes" id="UP000178393"/>
    </source>
</evidence>
<organism evidence="2 3">
    <name type="scientific">Candidatus Curtissbacteria bacterium RIFCSPHIGHO2_12_41_11</name>
    <dbReference type="NCBI Taxonomy" id="1797718"/>
    <lineage>
        <taxon>Bacteria</taxon>
        <taxon>Candidatus Curtissiibacteriota</taxon>
    </lineage>
</organism>
<dbReference type="PANTHER" id="PTHR43143:SF1">
    <property type="entry name" value="SERINE_THREONINE-PROTEIN PHOSPHATASE CPPED1"/>
    <property type="match status" value="1"/>
</dbReference>
<dbReference type="InterPro" id="IPR029052">
    <property type="entry name" value="Metallo-depent_PP-like"/>
</dbReference>
<sequence length="277" mass="31001">MRKTLLLIILVIISIFLGYSLAKSSFKVPNVEKDANQETEKVKRLVLKFAIVSDSGGENDLLTKALPQAQGKGINFVIGLGDWTTVGTLEQLSVAKQVFDDSKLEYYVTAGDHDLWASRNQDNDPLSNFNQTFGKASHLIEKDRIQIVILDNSDIYKGIPSESWELLFESLKKDVKLRFVMAHKTPFHPDSAHIMGQDAQNVKAQAENLLAILEEGQISGFFSGDMHFFAQFKTPKQAVKITTIGAVASQKNFQGPRFGIVTVYDDYSWKAEDVEIR</sequence>
<dbReference type="Proteomes" id="UP000178393">
    <property type="component" value="Unassembled WGS sequence"/>
</dbReference>
<dbReference type="EMBL" id="MFBH01000001">
    <property type="protein sequence ID" value="OGE00747.1"/>
    <property type="molecule type" value="Genomic_DNA"/>
</dbReference>
<dbReference type="InterPro" id="IPR051918">
    <property type="entry name" value="STPP_CPPED1"/>
</dbReference>
<protein>
    <recommendedName>
        <fullName evidence="1">Calcineurin-like phosphoesterase domain-containing protein</fullName>
    </recommendedName>
</protein>
<evidence type="ECO:0000259" key="1">
    <source>
        <dbReference type="Pfam" id="PF00149"/>
    </source>
</evidence>